<protein>
    <submittedName>
        <fullName evidence="1">Uncharacterized protein</fullName>
    </submittedName>
</protein>
<name>A0A7H1D344_9VIRU</name>
<evidence type="ECO:0000313" key="1">
    <source>
        <dbReference type="EMBL" id="QNS31048.1"/>
    </source>
</evidence>
<organism evidence="1">
    <name type="scientific">Frankliniella occidentalis associated densovirus 1</name>
    <dbReference type="NCBI Taxonomy" id="2771466"/>
    <lineage>
        <taxon>Viruses</taxon>
        <taxon>Monodnaviria</taxon>
        <taxon>Shotokuvirae</taxon>
        <taxon>Cossaviricota</taxon>
        <taxon>Quintoviricetes</taxon>
        <taxon>Piccovirales</taxon>
        <taxon>Parvoviridae</taxon>
        <taxon>Densovirinae</taxon>
    </lineage>
</organism>
<dbReference type="EMBL" id="MN764146">
    <property type="protein sequence ID" value="QNS31048.1"/>
    <property type="molecule type" value="Genomic_DNA"/>
</dbReference>
<sequence length="162" mass="18850">MTSRRPLPRRRLLLLAALTDRDVDLDRVYLCATCSEDPTEWEVIAGPTIATQVPAITEEQEFISRILDHRRHAQDPQGLESTCPTPRTVQVRPERGLLRRCLRLLLVLLPTLLITAREIPWIRLELERVLLWVRRLLERDFETLSAMWGVLERIWTTNHASG</sequence>
<accession>A0A7H1D344</accession>
<reference evidence="1" key="1">
    <citation type="submission" date="2019-11" db="EMBL/GenBank/DDBJ databases">
        <title>Complexity of the virome associated to tospovirus-transmitting thrips species.</title>
        <authorList>
            <person name="Chiapello M."/>
            <person name="Bosco L."/>
            <person name="Ciuffo M."/>
            <person name="Ottati S."/>
            <person name="Vallino M."/>
            <person name="Salem N."/>
            <person name="Rosa C."/>
            <person name="Tavella L."/>
            <person name="Turina M."/>
        </authorList>
    </citation>
    <scope>NUCLEOTIDE SEQUENCE</scope>
    <source>
        <strain evidence="1">THR-D_DN15333</strain>
    </source>
</reference>
<proteinExistence type="predicted"/>